<reference evidence="3" key="1">
    <citation type="journal article" date="2019" name="Int. J. Syst. Evol. Microbiol.">
        <title>The Global Catalogue of Microorganisms (GCM) 10K type strain sequencing project: providing services to taxonomists for standard genome sequencing and annotation.</title>
        <authorList>
            <consortium name="The Broad Institute Genomics Platform"/>
            <consortium name="The Broad Institute Genome Sequencing Center for Infectious Disease"/>
            <person name="Wu L."/>
            <person name="Ma J."/>
        </authorList>
    </citation>
    <scope>NUCLEOTIDE SEQUENCE [LARGE SCALE GENOMIC DNA]</scope>
    <source>
        <strain evidence="3">CECT 8979</strain>
    </source>
</reference>
<gene>
    <name evidence="2" type="ORF">ACFOSX_02170</name>
</gene>
<dbReference type="Proteomes" id="UP001595812">
    <property type="component" value="Unassembled WGS sequence"/>
</dbReference>
<feature type="transmembrane region" description="Helical" evidence="1">
    <location>
        <begin position="12"/>
        <end position="35"/>
    </location>
</feature>
<proteinExistence type="predicted"/>
<keyword evidence="1" id="KW-0812">Transmembrane</keyword>
<evidence type="ECO:0000256" key="1">
    <source>
        <dbReference type="SAM" id="Phobius"/>
    </source>
</evidence>
<evidence type="ECO:0000313" key="2">
    <source>
        <dbReference type="EMBL" id="MFC3876024.1"/>
    </source>
</evidence>
<dbReference type="InterPro" id="IPR021354">
    <property type="entry name" value="DUF2975"/>
</dbReference>
<feature type="transmembrane region" description="Helical" evidence="1">
    <location>
        <begin position="128"/>
        <end position="148"/>
    </location>
</feature>
<organism evidence="2 3">
    <name type="scientific">Winogradskyella maritima</name>
    <dbReference type="NCBI Taxonomy" id="1517766"/>
    <lineage>
        <taxon>Bacteria</taxon>
        <taxon>Pseudomonadati</taxon>
        <taxon>Bacteroidota</taxon>
        <taxon>Flavobacteriia</taxon>
        <taxon>Flavobacteriales</taxon>
        <taxon>Flavobacteriaceae</taxon>
        <taxon>Winogradskyella</taxon>
    </lineage>
</organism>
<feature type="transmembrane region" description="Helical" evidence="1">
    <location>
        <begin position="88"/>
        <end position="108"/>
    </location>
</feature>
<feature type="transmembrane region" description="Helical" evidence="1">
    <location>
        <begin position="160"/>
        <end position="178"/>
    </location>
</feature>
<name>A0ABV8AF19_9FLAO</name>
<evidence type="ECO:0000313" key="3">
    <source>
        <dbReference type="Proteomes" id="UP001595812"/>
    </source>
</evidence>
<dbReference type="Pfam" id="PF11188">
    <property type="entry name" value="DUF2975"/>
    <property type="match status" value="1"/>
</dbReference>
<protein>
    <submittedName>
        <fullName evidence="2">DUF2975 domain-containing protein</fullName>
    </submittedName>
</protein>
<accession>A0ABV8AF19</accession>
<keyword evidence="3" id="KW-1185">Reference proteome</keyword>
<dbReference type="RefSeq" id="WP_386096562.1">
    <property type="nucleotide sequence ID" value="NZ_JBHSAT010000004.1"/>
</dbReference>
<sequence>MTKNTLLDITVIISRILKVIVVIGAIALTGLLIYIEIDQNAFKGVEIKIANSSNSAFGYHITGSETYRGAEANESPFTIDKIKTLTKYVFYLKSIGILFLIFVAFNSFEKIMLSVKSLKTFSSGNDKLFKRIGFCILGILVLQSYTVMRYNYGMQMKISVNFVYIIYALIAFVMAQIFKEAHKLQEENDLTI</sequence>
<keyword evidence="1" id="KW-0472">Membrane</keyword>
<comment type="caution">
    <text evidence="2">The sequence shown here is derived from an EMBL/GenBank/DDBJ whole genome shotgun (WGS) entry which is preliminary data.</text>
</comment>
<dbReference type="EMBL" id="JBHSAT010000004">
    <property type="protein sequence ID" value="MFC3876024.1"/>
    <property type="molecule type" value="Genomic_DNA"/>
</dbReference>
<keyword evidence="1" id="KW-1133">Transmembrane helix</keyword>